<evidence type="ECO:0000313" key="2">
    <source>
        <dbReference type="Proteomes" id="UP000008311"/>
    </source>
</evidence>
<dbReference type="EMBL" id="EQ973927">
    <property type="protein sequence ID" value="EEF38391.1"/>
    <property type="molecule type" value="Genomic_DNA"/>
</dbReference>
<keyword evidence="2" id="KW-1185">Reference proteome</keyword>
<reference evidence="2" key="1">
    <citation type="journal article" date="2010" name="Nat. Biotechnol.">
        <title>Draft genome sequence of the oilseed species Ricinus communis.</title>
        <authorList>
            <person name="Chan A.P."/>
            <person name="Crabtree J."/>
            <person name="Zhao Q."/>
            <person name="Lorenzi H."/>
            <person name="Orvis J."/>
            <person name="Puiu D."/>
            <person name="Melake-Berhan A."/>
            <person name="Jones K.M."/>
            <person name="Redman J."/>
            <person name="Chen G."/>
            <person name="Cahoon E.B."/>
            <person name="Gedil M."/>
            <person name="Stanke M."/>
            <person name="Haas B.J."/>
            <person name="Wortman J.R."/>
            <person name="Fraser-Liggett C.M."/>
            <person name="Ravel J."/>
            <person name="Rabinowicz P.D."/>
        </authorList>
    </citation>
    <scope>NUCLEOTIDE SEQUENCE [LARGE SCALE GENOMIC DNA]</scope>
    <source>
        <strain evidence="2">cv. Hale</strain>
    </source>
</reference>
<name>B9SDF4_RICCO</name>
<protein>
    <submittedName>
        <fullName evidence="1">Uncharacterized protein</fullName>
    </submittedName>
</protein>
<sequence>MGEVLIISFFHQCYESEGACESDSEAENVELVGTNEDNNEGSDVDDELRAIREATQEFLRRKRRKEVEDGFVEVPLGEVGHDKGATAKVRTTTGNVRTASASCRSKELCTPNVSTPYLPTPNVTVRNLRTPTPSQGEASNGGLQKVPQVLGEFQIGEAEAEILKEIQLLVMHHNLRLKELE</sequence>
<evidence type="ECO:0000313" key="1">
    <source>
        <dbReference type="EMBL" id="EEF38391.1"/>
    </source>
</evidence>
<gene>
    <name evidence="1" type="ORF">RCOM_1517410</name>
</gene>
<proteinExistence type="predicted"/>
<dbReference type="Proteomes" id="UP000008311">
    <property type="component" value="Unassembled WGS sequence"/>
</dbReference>
<organism evidence="1 2">
    <name type="scientific">Ricinus communis</name>
    <name type="common">Castor bean</name>
    <dbReference type="NCBI Taxonomy" id="3988"/>
    <lineage>
        <taxon>Eukaryota</taxon>
        <taxon>Viridiplantae</taxon>
        <taxon>Streptophyta</taxon>
        <taxon>Embryophyta</taxon>
        <taxon>Tracheophyta</taxon>
        <taxon>Spermatophyta</taxon>
        <taxon>Magnoliopsida</taxon>
        <taxon>eudicotyledons</taxon>
        <taxon>Gunneridae</taxon>
        <taxon>Pentapetalae</taxon>
        <taxon>rosids</taxon>
        <taxon>fabids</taxon>
        <taxon>Malpighiales</taxon>
        <taxon>Euphorbiaceae</taxon>
        <taxon>Acalyphoideae</taxon>
        <taxon>Acalypheae</taxon>
        <taxon>Ricinus</taxon>
    </lineage>
</organism>
<dbReference type="InParanoid" id="B9SDF4"/>
<dbReference type="AlphaFoldDB" id="B9SDF4"/>
<accession>B9SDF4</accession>